<feature type="transmembrane region" description="Helical" evidence="8">
    <location>
        <begin position="182"/>
        <end position="209"/>
    </location>
</feature>
<evidence type="ECO:0000256" key="6">
    <source>
        <dbReference type="ARBA" id="ARBA00022989"/>
    </source>
</evidence>
<dbReference type="EMBL" id="MHNL01000006">
    <property type="protein sequence ID" value="OGZ45478.1"/>
    <property type="molecule type" value="Genomic_DNA"/>
</dbReference>
<feature type="transmembrane region" description="Helical" evidence="8">
    <location>
        <begin position="360"/>
        <end position="378"/>
    </location>
</feature>
<feature type="transmembrane region" description="Helical" evidence="8">
    <location>
        <begin position="303"/>
        <end position="321"/>
    </location>
</feature>
<reference evidence="10 11" key="1">
    <citation type="journal article" date="2016" name="Nat. Commun.">
        <title>Thousands of microbial genomes shed light on interconnected biogeochemical processes in an aquifer system.</title>
        <authorList>
            <person name="Anantharaman K."/>
            <person name="Brown C.T."/>
            <person name="Hug L.A."/>
            <person name="Sharon I."/>
            <person name="Castelle C.J."/>
            <person name="Probst A.J."/>
            <person name="Thomas B.C."/>
            <person name="Singh A."/>
            <person name="Wilkins M.J."/>
            <person name="Karaoz U."/>
            <person name="Brodie E.L."/>
            <person name="Williams K.H."/>
            <person name="Hubbard S.S."/>
            <person name="Banfield J.F."/>
        </authorList>
    </citation>
    <scope>NUCLEOTIDE SEQUENCE [LARGE SCALE GENOMIC DNA]</scope>
</reference>
<keyword evidence="4" id="KW-0808">Transferase</keyword>
<evidence type="ECO:0000256" key="1">
    <source>
        <dbReference type="ARBA" id="ARBA00004651"/>
    </source>
</evidence>
<proteinExistence type="predicted"/>
<comment type="caution">
    <text evidence="10">The sequence shown here is derived from an EMBL/GenBank/DDBJ whole genome shotgun (WGS) entry which is preliminary data.</text>
</comment>
<dbReference type="PANTHER" id="PTHR33908:SF11">
    <property type="entry name" value="MEMBRANE PROTEIN"/>
    <property type="match status" value="1"/>
</dbReference>
<evidence type="ECO:0000313" key="10">
    <source>
        <dbReference type="EMBL" id="OGZ45478.1"/>
    </source>
</evidence>
<evidence type="ECO:0000313" key="11">
    <source>
        <dbReference type="Proteomes" id="UP000177785"/>
    </source>
</evidence>
<protein>
    <recommendedName>
        <fullName evidence="9">Glycosyltransferase RgtA/B/C/D-like domain-containing protein</fullName>
    </recommendedName>
</protein>
<dbReference type="STRING" id="1802115.A2756_00470"/>
<evidence type="ECO:0000256" key="5">
    <source>
        <dbReference type="ARBA" id="ARBA00022692"/>
    </source>
</evidence>
<dbReference type="Pfam" id="PF13231">
    <property type="entry name" value="PMT_2"/>
    <property type="match status" value="1"/>
</dbReference>
<dbReference type="AlphaFoldDB" id="A0A1G2G6I1"/>
<evidence type="ECO:0000259" key="9">
    <source>
        <dbReference type="Pfam" id="PF13231"/>
    </source>
</evidence>
<sequence>MNKFYNASFLPLGVLLLLALCFSFSSPFFSFSRDGVANALVGTPKFWFDEGSVVEAARGFLDLGRFDAVVAPNMLLGKPYYVNTPGFPVAASLAAMFKLFGVGVLQVRIVALLWLLAAVVVMCVVWKSFFGARAAFLGTLLVVTFASFYGAGKTMTGEVPGFLWMLLSLFSLYKKQNFGWGGFFAALSLVTKPSMFLFLAPVLALEFALYERPFWRSAVRAALGALPVIVVWLFVMFPNIASPDSWQGAATIYQNHYPEPAALASLSGFLGAVLHPTFIYFMLFFSVLIVARFCGRFVTSSEVRLVNAALLYGAVALIYFLRSPGWFRYLLGLSLLLLLFVPVLLDRLIPWVRQVWRDGALYLLAIFQIAVFFFFSNIRSGLEVPALAQYLDERILQESGVTVGVVDAVQVSAFVPSDKKFSIIHCGGDCVFGRHPLSYGGESPTYVLVPKNLRAKTEIEYRETLRLYRSDPDERFGMIIYKRK</sequence>
<evidence type="ECO:0000256" key="3">
    <source>
        <dbReference type="ARBA" id="ARBA00022676"/>
    </source>
</evidence>
<feature type="transmembrane region" description="Helical" evidence="8">
    <location>
        <begin position="109"/>
        <end position="129"/>
    </location>
</feature>
<feature type="transmembrane region" description="Helical" evidence="8">
    <location>
        <begin position="221"/>
        <end position="241"/>
    </location>
</feature>
<evidence type="ECO:0000256" key="2">
    <source>
        <dbReference type="ARBA" id="ARBA00022475"/>
    </source>
</evidence>
<dbReference type="GO" id="GO:0016763">
    <property type="term" value="F:pentosyltransferase activity"/>
    <property type="evidence" value="ECO:0007669"/>
    <property type="project" value="TreeGrafter"/>
</dbReference>
<dbReference type="PANTHER" id="PTHR33908">
    <property type="entry name" value="MANNOSYLTRANSFERASE YKCB-RELATED"/>
    <property type="match status" value="1"/>
</dbReference>
<dbReference type="GO" id="GO:0009103">
    <property type="term" value="P:lipopolysaccharide biosynthetic process"/>
    <property type="evidence" value="ECO:0007669"/>
    <property type="project" value="UniProtKB-ARBA"/>
</dbReference>
<organism evidence="10 11">
    <name type="scientific">Candidatus Ryanbacteria bacterium RIFCSPHIGHO2_01_FULL_48_27</name>
    <dbReference type="NCBI Taxonomy" id="1802115"/>
    <lineage>
        <taxon>Bacteria</taxon>
        <taxon>Candidatus Ryaniibacteriota</taxon>
    </lineage>
</organism>
<keyword evidence="7 8" id="KW-0472">Membrane</keyword>
<feature type="transmembrane region" description="Helical" evidence="8">
    <location>
        <begin position="135"/>
        <end position="152"/>
    </location>
</feature>
<dbReference type="GO" id="GO:0005886">
    <property type="term" value="C:plasma membrane"/>
    <property type="evidence" value="ECO:0007669"/>
    <property type="project" value="UniProtKB-SubCell"/>
</dbReference>
<dbReference type="InterPro" id="IPR050297">
    <property type="entry name" value="LipidA_mod_glycosyltrf_83"/>
</dbReference>
<keyword evidence="3" id="KW-0328">Glycosyltransferase</keyword>
<feature type="transmembrane region" description="Helical" evidence="8">
    <location>
        <begin position="80"/>
        <end position="97"/>
    </location>
</feature>
<dbReference type="Proteomes" id="UP000177785">
    <property type="component" value="Unassembled WGS sequence"/>
</dbReference>
<accession>A0A1G2G6I1</accession>
<evidence type="ECO:0000256" key="7">
    <source>
        <dbReference type="ARBA" id="ARBA00023136"/>
    </source>
</evidence>
<keyword evidence="6 8" id="KW-1133">Transmembrane helix</keyword>
<name>A0A1G2G6I1_9BACT</name>
<feature type="domain" description="Glycosyltransferase RgtA/B/C/D-like" evidence="9">
    <location>
        <begin position="91"/>
        <end position="240"/>
    </location>
</feature>
<gene>
    <name evidence="10" type="ORF">A2756_00470</name>
</gene>
<comment type="subcellular location">
    <subcellularLocation>
        <location evidence="1">Cell membrane</location>
        <topology evidence="1">Multi-pass membrane protein</topology>
    </subcellularLocation>
</comment>
<evidence type="ECO:0000256" key="4">
    <source>
        <dbReference type="ARBA" id="ARBA00022679"/>
    </source>
</evidence>
<feature type="transmembrane region" description="Helical" evidence="8">
    <location>
        <begin position="159"/>
        <end position="176"/>
    </location>
</feature>
<feature type="transmembrane region" description="Helical" evidence="8">
    <location>
        <begin position="327"/>
        <end position="348"/>
    </location>
</feature>
<evidence type="ECO:0000256" key="8">
    <source>
        <dbReference type="SAM" id="Phobius"/>
    </source>
</evidence>
<keyword evidence="2" id="KW-1003">Cell membrane</keyword>
<dbReference type="InterPro" id="IPR038731">
    <property type="entry name" value="RgtA/B/C-like"/>
</dbReference>
<keyword evidence="5 8" id="KW-0812">Transmembrane</keyword>
<feature type="transmembrane region" description="Helical" evidence="8">
    <location>
        <begin position="261"/>
        <end position="291"/>
    </location>
</feature>